<evidence type="ECO:0000259" key="9">
    <source>
        <dbReference type="Pfam" id="PF23559"/>
    </source>
</evidence>
<evidence type="ECO:0000256" key="2">
    <source>
        <dbReference type="ARBA" id="ARBA00008894"/>
    </source>
</evidence>
<dbReference type="Gene3D" id="1.10.10.10">
    <property type="entry name" value="Winged helix-like DNA-binding domain superfamily/Winged helix DNA-binding domain"/>
    <property type="match status" value="1"/>
</dbReference>
<comment type="similarity">
    <text evidence="2">Belongs to the disease resistance NB-LRR family.</text>
</comment>
<evidence type="ECO:0000256" key="4">
    <source>
        <dbReference type="ARBA" id="ARBA00022614"/>
    </source>
</evidence>
<keyword evidence="11" id="KW-1185">Reference proteome</keyword>
<evidence type="ECO:0000256" key="5">
    <source>
        <dbReference type="ARBA" id="ARBA00022737"/>
    </source>
</evidence>
<keyword evidence="8" id="KW-0067">ATP-binding</keyword>
<keyword evidence="4" id="KW-0433">Leucine-rich repeat</keyword>
<evidence type="ECO:0000256" key="1">
    <source>
        <dbReference type="ARBA" id="ARBA00004496"/>
    </source>
</evidence>
<dbReference type="SUPFAM" id="SSF52540">
    <property type="entry name" value="P-loop containing nucleoside triphosphate hydrolases"/>
    <property type="match status" value="1"/>
</dbReference>
<dbReference type="GO" id="GO:0043531">
    <property type="term" value="F:ADP binding"/>
    <property type="evidence" value="ECO:0007669"/>
    <property type="project" value="InterPro"/>
</dbReference>
<dbReference type="GO" id="GO:0005524">
    <property type="term" value="F:ATP binding"/>
    <property type="evidence" value="ECO:0007669"/>
    <property type="project" value="UniProtKB-KW"/>
</dbReference>
<keyword evidence="7" id="KW-0611">Plant defense</keyword>
<keyword evidence="5" id="KW-0677">Repeat</keyword>
<dbReference type="FunFam" id="1.10.10.10:FF:000322">
    <property type="entry name" value="Probable disease resistance protein At1g63360"/>
    <property type="match status" value="1"/>
</dbReference>
<dbReference type="InterPro" id="IPR036388">
    <property type="entry name" value="WH-like_DNA-bd_sf"/>
</dbReference>
<evidence type="ECO:0000313" key="10">
    <source>
        <dbReference type="EMBL" id="GAA0139873.1"/>
    </source>
</evidence>
<reference evidence="10 11" key="1">
    <citation type="submission" date="2024-01" db="EMBL/GenBank/DDBJ databases">
        <title>The complete chloroplast genome sequence of Lithospermum erythrorhizon: insights into the phylogenetic relationship among Boraginaceae species and the maternal lineages of purple gromwells.</title>
        <authorList>
            <person name="Okada T."/>
            <person name="Watanabe K."/>
        </authorList>
    </citation>
    <scope>NUCLEOTIDE SEQUENCE [LARGE SCALE GENOMIC DNA]</scope>
</reference>
<dbReference type="GO" id="GO:0005737">
    <property type="term" value="C:cytoplasm"/>
    <property type="evidence" value="ECO:0007669"/>
    <property type="project" value="UniProtKB-SubCell"/>
</dbReference>
<comment type="caution">
    <text evidence="10">The sequence shown here is derived from an EMBL/GenBank/DDBJ whole genome shotgun (WGS) entry which is preliminary data.</text>
</comment>
<keyword evidence="3" id="KW-0963">Cytoplasm</keyword>
<evidence type="ECO:0000256" key="3">
    <source>
        <dbReference type="ARBA" id="ARBA00022490"/>
    </source>
</evidence>
<dbReference type="InterPro" id="IPR042197">
    <property type="entry name" value="Apaf_helical"/>
</dbReference>
<dbReference type="PANTHER" id="PTHR23155:SF1152">
    <property type="entry name" value="AAA+ ATPASE DOMAIN-CONTAINING PROTEIN"/>
    <property type="match status" value="1"/>
</dbReference>
<sequence>MKVFGQDICPPDLVDIGKQIAAKCKGLPLGIIVIAGVLLEINKTSECWERVAESVNSIVPSNQNPCQAIFALSYEHLPHHLKPRFLYMGAFPRGFEVAVRMLIKLWIAEGFIDPIGSKSLEDVAEDYLNDIISRSLLSVGRGGLTKSQNLSHA</sequence>
<comment type="subcellular location">
    <subcellularLocation>
        <location evidence="1">Cytoplasm</location>
    </subcellularLocation>
</comment>
<evidence type="ECO:0000256" key="8">
    <source>
        <dbReference type="ARBA" id="ARBA00022840"/>
    </source>
</evidence>
<dbReference type="EMBL" id="BAABME010015192">
    <property type="protein sequence ID" value="GAA0139873.1"/>
    <property type="molecule type" value="Genomic_DNA"/>
</dbReference>
<name>A0AAV3NLR0_LITER</name>
<evidence type="ECO:0000256" key="7">
    <source>
        <dbReference type="ARBA" id="ARBA00022821"/>
    </source>
</evidence>
<evidence type="ECO:0000256" key="6">
    <source>
        <dbReference type="ARBA" id="ARBA00022741"/>
    </source>
</evidence>
<keyword evidence="6" id="KW-0547">Nucleotide-binding</keyword>
<dbReference type="Pfam" id="PF23559">
    <property type="entry name" value="WHD_DRP"/>
    <property type="match status" value="1"/>
</dbReference>
<dbReference type="InterPro" id="IPR027417">
    <property type="entry name" value="P-loop_NTPase"/>
</dbReference>
<dbReference type="Gene3D" id="1.10.8.430">
    <property type="entry name" value="Helical domain of apoptotic protease-activating factors"/>
    <property type="match status" value="1"/>
</dbReference>
<dbReference type="PANTHER" id="PTHR23155">
    <property type="entry name" value="DISEASE RESISTANCE PROTEIN RP"/>
    <property type="match status" value="1"/>
</dbReference>
<dbReference type="Proteomes" id="UP001454036">
    <property type="component" value="Unassembled WGS sequence"/>
</dbReference>
<proteinExistence type="inferred from homology"/>
<organism evidence="10 11">
    <name type="scientific">Lithospermum erythrorhizon</name>
    <name type="common">Purple gromwell</name>
    <name type="synonym">Lithospermum officinale var. erythrorhizon</name>
    <dbReference type="NCBI Taxonomy" id="34254"/>
    <lineage>
        <taxon>Eukaryota</taxon>
        <taxon>Viridiplantae</taxon>
        <taxon>Streptophyta</taxon>
        <taxon>Embryophyta</taxon>
        <taxon>Tracheophyta</taxon>
        <taxon>Spermatophyta</taxon>
        <taxon>Magnoliopsida</taxon>
        <taxon>eudicotyledons</taxon>
        <taxon>Gunneridae</taxon>
        <taxon>Pentapetalae</taxon>
        <taxon>asterids</taxon>
        <taxon>lamiids</taxon>
        <taxon>Boraginales</taxon>
        <taxon>Boraginaceae</taxon>
        <taxon>Boraginoideae</taxon>
        <taxon>Lithospermeae</taxon>
        <taxon>Lithospermum</taxon>
    </lineage>
</organism>
<dbReference type="AlphaFoldDB" id="A0AAV3NLR0"/>
<feature type="domain" description="Disease resistance protein winged helix" evidence="9">
    <location>
        <begin position="91"/>
        <end position="138"/>
    </location>
</feature>
<dbReference type="InterPro" id="IPR044974">
    <property type="entry name" value="Disease_R_plants"/>
</dbReference>
<evidence type="ECO:0000313" key="11">
    <source>
        <dbReference type="Proteomes" id="UP001454036"/>
    </source>
</evidence>
<dbReference type="InterPro" id="IPR058922">
    <property type="entry name" value="WHD_DRP"/>
</dbReference>
<gene>
    <name evidence="10" type="ORF">LIER_35148</name>
</gene>
<accession>A0AAV3NLR0</accession>
<dbReference type="GO" id="GO:0098542">
    <property type="term" value="P:defense response to other organism"/>
    <property type="evidence" value="ECO:0007669"/>
    <property type="project" value="TreeGrafter"/>
</dbReference>
<protein>
    <recommendedName>
        <fullName evidence="9">Disease resistance protein winged helix domain-containing protein</fullName>
    </recommendedName>
</protein>